<evidence type="ECO:0000256" key="10">
    <source>
        <dbReference type="ARBA" id="ARBA00022989"/>
    </source>
</evidence>
<comment type="pathway">
    <text evidence="3">Lipid metabolism.</text>
</comment>
<evidence type="ECO:0000256" key="9">
    <source>
        <dbReference type="ARBA" id="ARBA00022824"/>
    </source>
</evidence>
<proteinExistence type="inferred from homology"/>
<dbReference type="PANTHER" id="PTHR12317:SF0">
    <property type="entry name" value="ACYLTRANSFERASE"/>
    <property type="match status" value="1"/>
</dbReference>
<accession>A0AAN5CXJ6</accession>
<evidence type="ECO:0000256" key="6">
    <source>
        <dbReference type="ARBA" id="ARBA00022679"/>
    </source>
</evidence>
<keyword evidence="9 14" id="KW-0256">Endoplasmic reticulum</keyword>
<evidence type="ECO:0000313" key="16">
    <source>
        <dbReference type="Proteomes" id="UP001328107"/>
    </source>
</evidence>
<evidence type="ECO:0000256" key="11">
    <source>
        <dbReference type="ARBA" id="ARBA00023098"/>
    </source>
</evidence>
<feature type="non-terminal residue" evidence="15">
    <location>
        <position position="1"/>
    </location>
</feature>
<evidence type="ECO:0000256" key="13">
    <source>
        <dbReference type="ARBA" id="ARBA00023315"/>
    </source>
</evidence>
<evidence type="ECO:0000256" key="2">
    <source>
        <dbReference type="ARBA" id="ARBA00004771"/>
    </source>
</evidence>
<comment type="caution">
    <text evidence="15">The sequence shown here is derived from an EMBL/GenBank/DDBJ whole genome shotgun (WGS) entry which is preliminary data.</text>
</comment>
<keyword evidence="5" id="KW-0444">Lipid biosynthesis</keyword>
<gene>
    <name evidence="15" type="ORF">PMAYCL1PPCAC_22869</name>
</gene>
<organism evidence="15 16">
    <name type="scientific">Pristionchus mayeri</name>
    <dbReference type="NCBI Taxonomy" id="1317129"/>
    <lineage>
        <taxon>Eukaryota</taxon>
        <taxon>Metazoa</taxon>
        <taxon>Ecdysozoa</taxon>
        <taxon>Nematoda</taxon>
        <taxon>Chromadorea</taxon>
        <taxon>Rhabditida</taxon>
        <taxon>Rhabditina</taxon>
        <taxon>Diplogasteromorpha</taxon>
        <taxon>Diplogasteroidea</taxon>
        <taxon>Neodiplogasteridae</taxon>
        <taxon>Pristionchus</taxon>
    </lineage>
</organism>
<dbReference type="PANTHER" id="PTHR12317">
    <property type="entry name" value="DIACYLGLYCEROL O-ACYLTRANSFERASE"/>
    <property type="match status" value="1"/>
</dbReference>
<evidence type="ECO:0000256" key="4">
    <source>
        <dbReference type="ARBA" id="ARBA00005420"/>
    </source>
</evidence>
<keyword evidence="7 14" id="KW-0812">Transmembrane</keyword>
<protein>
    <recommendedName>
        <fullName evidence="14">Acyltransferase</fullName>
        <ecNumber evidence="14">2.3.1.-</ecNumber>
    </recommendedName>
</protein>
<keyword evidence="6 14" id="KW-0808">Transferase</keyword>
<dbReference type="Pfam" id="PF03982">
    <property type="entry name" value="DAGAT"/>
    <property type="match status" value="1"/>
</dbReference>
<reference evidence="16" key="1">
    <citation type="submission" date="2022-10" db="EMBL/GenBank/DDBJ databases">
        <title>Genome assembly of Pristionchus species.</title>
        <authorList>
            <person name="Yoshida K."/>
            <person name="Sommer R.J."/>
        </authorList>
    </citation>
    <scope>NUCLEOTIDE SEQUENCE [LARGE SCALE GENOMIC DNA]</scope>
    <source>
        <strain evidence="16">RS5460</strain>
    </source>
</reference>
<comment type="subcellular location">
    <subcellularLocation>
        <location evidence="1 14">Endoplasmic reticulum membrane</location>
        <topology evidence="1 14">Multi-pass membrane protein</topology>
    </subcellularLocation>
</comment>
<comment type="caution">
    <text evidence="14">Lacks conserved residue(s) required for the propagation of feature annotation.</text>
</comment>
<dbReference type="GO" id="GO:0004144">
    <property type="term" value="F:diacylglycerol O-acyltransferase activity"/>
    <property type="evidence" value="ECO:0007669"/>
    <property type="project" value="TreeGrafter"/>
</dbReference>
<evidence type="ECO:0000256" key="14">
    <source>
        <dbReference type="RuleBase" id="RU367023"/>
    </source>
</evidence>
<keyword evidence="11" id="KW-0443">Lipid metabolism</keyword>
<feature type="transmembrane region" description="Helical" evidence="14">
    <location>
        <begin position="20"/>
        <end position="40"/>
    </location>
</feature>
<keyword evidence="8" id="KW-0319">Glycerol metabolism</keyword>
<dbReference type="AlphaFoldDB" id="A0AAN5CXJ6"/>
<dbReference type="InterPro" id="IPR007130">
    <property type="entry name" value="DAGAT"/>
</dbReference>
<keyword evidence="12 14" id="KW-0472">Membrane</keyword>
<dbReference type="EC" id="2.3.1.-" evidence="14"/>
<keyword evidence="16" id="KW-1185">Reference proteome</keyword>
<evidence type="ECO:0000256" key="5">
    <source>
        <dbReference type="ARBA" id="ARBA00022516"/>
    </source>
</evidence>
<evidence type="ECO:0000256" key="8">
    <source>
        <dbReference type="ARBA" id="ARBA00022798"/>
    </source>
</evidence>
<evidence type="ECO:0000313" key="15">
    <source>
        <dbReference type="EMBL" id="GMR52673.1"/>
    </source>
</evidence>
<comment type="similarity">
    <text evidence="4 14">Belongs to the diacylglycerol acyltransferase family.</text>
</comment>
<dbReference type="Proteomes" id="UP001328107">
    <property type="component" value="Unassembled WGS sequence"/>
</dbReference>
<evidence type="ECO:0000256" key="12">
    <source>
        <dbReference type="ARBA" id="ARBA00023136"/>
    </source>
</evidence>
<evidence type="ECO:0000256" key="3">
    <source>
        <dbReference type="ARBA" id="ARBA00005189"/>
    </source>
</evidence>
<dbReference type="CDD" id="cd07987">
    <property type="entry name" value="LPLAT_MGAT-like"/>
    <property type="match status" value="1"/>
</dbReference>
<dbReference type="GO" id="GO:0019432">
    <property type="term" value="P:triglyceride biosynthetic process"/>
    <property type="evidence" value="ECO:0007669"/>
    <property type="project" value="TreeGrafter"/>
</dbReference>
<name>A0AAN5CXJ6_9BILA</name>
<sequence>FSGFWIFLPPVIVATTLYLLYAKFYSFAPCVLMYVAWYYYSREWPESGCMKLDFFRKNPFARAIMRCSSDYFSYKIVKTAELPADRNYIVGSHPHGVACIGLGLSYGSNPSAAEYYEGCKGWGVTLAGQFLWPFRRECLMLAGVGIASRRFFEWLFGQDEKGQVAIVVIGGLNEAIITSPGKYYIKLLDRKGFVRVALEEGADLVPAFTFGENETYRTVTGICPKRLRNMQAHLINTFGFAHPFPIGRSMLGLPWGGLVPIKTRMVTVIGGPIRVEKSPNPTQEQVDHLHGEYCQKLIDLFESHKENYRIRPDQRIILY</sequence>
<keyword evidence="13" id="KW-0012">Acyltransferase</keyword>
<dbReference type="GO" id="GO:0005789">
    <property type="term" value="C:endoplasmic reticulum membrane"/>
    <property type="evidence" value="ECO:0007669"/>
    <property type="project" value="UniProtKB-SubCell"/>
</dbReference>
<dbReference type="GO" id="GO:0006071">
    <property type="term" value="P:glycerol metabolic process"/>
    <property type="evidence" value="ECO:0007669"/>
    <property type="project" value="UniProtKB-KW"/>
</dbReference>
<comment type="pathway">
    <text evidence="2">Glycerolipid metabolism; triacylglycerol biosynthesis.</text>
</comment>
<evidence type="ECO:0000256" key="7">
    <source>
        <dbReference type="ARBA" id="ARBA00022692"/>
    </source>
</evidence>
<dbReference type="EMBL" id="BTRK01000005">
    <property type="protein sequence ID" value="GMR52673.1"/>
    <property type="molecule type" value="Genomic_DNA"/>
</dbReference>
<evidence type="ECO:0000256" key="1">
    <source>
        <dbReference type="ARBA" id="ARBA00004477"/>
    </source>
</evidence>
<keyword evidence="10 14" id="KW-1133">Transmembrane helix</keyword>